<evidence type="ECO:0000313" key="3">
    <source>
        <dbReference type="EMBL" id="BBF91434.1"/>
    </source>
</evidence>
<keyword evidence="1" id="KW-0479">Metal-binding</keyword>
<keyword evidence="4" id="KW-1185">Reference proteome</keyword>
<dbReference type="SUPFAM" id="SSF55008">
    <property type="entry name" value="HMA, heavy metal-associated domain"/>
    <property type="match status" value="1"/>
</dbReference>
<organism evidence="3 4">
    <name type="scientific">Blastochloris tepida</name>
    <dbReference type="NCBI Taxonomy" id="2233851"/>
    <lineage>
        <taxon>Bacteria</taxon>
        <taxon>Pseudomonadati</taxon>
        <taxon>Pseudomonadota</taxon>
        <taxon>Alphaproteobacteria</taxon>
        <taxon>Hyphomicrobiales</taxon>
        <taxon>Blastochloridaceae</taxon>
        <taxon>Blastochloris</taxon>
    </lineage>
</organism>
<proteinExistence type="predicted"/>
<dbReference type="EMBL" id="AP018907">
    <property type="protein sequence ID" value="BBF91434.1"/>
    <property type="molecule type" value="Genomic_DNA"/>
</dbReference>
<sequence length="65" mass="6409">MVTLNVTGMTCGGCAATVEKLIKREDAAAKVTVDLASGRVEADTGVPAETLIKAIEAAGFGASAG</sequence>
<dbReference type="KEGG" id="blag:BLTE_01190"/>
<evidence type="ECO:0000256" key="1">
    <source>
        <dbReference type="ARBA" id="ARBA00022723"/>
    </source>
</evidence>
<dbReference type="Pfam" id="PF00403">
    <property type="entry name" value="HMA"/>
    <property type="match status" value="1"/>
</dbReference>
<dbReference type="PROSITE" id="PS01047">
    <property type="entry name" value="HMA_1"/>
    <property type="match status" value="1"/>
</dbReference>
<dbReference type="InterPro" id="IPR036163">
    <property type="entry name" value="HMA_dom_sf"/>
</dbReference>
<dbReference type="InterPro" id="IPR006121">
    <property type="entry name" value="HMA_dom"/>
</dbReference>
<evidence type="ECO:0000313" key="4">
    <source>
        <dbReference type="Proteomes" id="UP000266934"/>
    </source>
</evidence>
<feature type="domain" description="HMA" evidence="2">
    <location>
        <begin position="1"/>
        <end position="63"/>
    </location>
</feature>
<dbReference type="AlphaFoldDB" id="A0A348FVV1"/>
<dbReference type="OrthoDB" id="9801832at2"/>
<reference evidence="3 4" key="1">
    <citation type="submission" date="2018-08" db="EMBL/GenBank/DDBJ databases">
        <title>Complete genome sequencing of Blastochloris tepida GI.</title>
        <authorList>
            <person name="Tsukatani Y."/>
            <person name="Mori H."/>
        </authorList>
    </citation>
    <scope>NUCLEOTIDE SEQUENCE [LARGE SCALE GENOMIC DNA]</scope>
    <source>
        <strain evidence="3 4">GI</strain>
    </source>
</reference>
<protein>
    <recommendedName>
        <fullName evidence="2">HMA domain-containing protein</fullName>
    </recommendedName>
</protein>
<dbReference type="Gene3D" id="3.30.70.100">
    <property type="match status" value="1"/>
</dbReference>
<dbReference type="PROSITE" id="PS50846">
    <property type="entry name" value="HMA_2"/>
    <property type="match status" value="1"/>
</dbReference>
<dbReference type="GO" id="GO:0046872">
    <property type="term" value="F:metal ion binding"/>
    <property type="evidence" value="ECO:0007669"/>
    <property type="project" value="UniProtKB-KW"/>
</dbReference>
<evidence type="ECO:0000259" key="2">
    <source>
        <dbReference type="PROSITE" id="PS50846"/>
    </source>
</evidence>
<dbReference type="Proteomes" id="UP000266934">
    <property type="component" value="Chromosome"/>
</dbReference>
<dbReference type="InterPro" id="IPR017969">
    <property type="entry name" value="Heavy-metal-associated_CS"/>
</dbReference>
<name>A0A348FVV1_9HYPH</name>
<accession>A0A348FVV1</accession>
<dbReference type="RefSeq" id="WP_126396649.1">
    <property type="nucleotide sequence ID" value="NZ_AP018907.1"/>
</dbReference>
<gene>
    <name evidence="3" type="ORF">BLTE_01190</name>
</gene>
<dbReference type="CDD" id="cd00371">
    <property type="entry name" value="HMA"/>
    <property type="match status" value="1"/>
</dbReference>